<evidence type="ECO:0000313" key="3">
    <source>
        <dbReference type="Proteomes" id="UP000000814"/>
    </source>
</evidence>
<dbReference type="eggNOG" id="COG4722">
    <property type="taxonomic scope" value="Bacteria"/>
</dbReference>
<reference evidence="2 3" key="1">
    <citation type="journal article" date="2001" name="J. Bacteriol.">
        <title>Genome sequence and comparative analysis of the solvent-producing bacterium Clostridium acetobutylicum.</title>
        <authorList>
            <person name="Nolling J."/>
            <person name="Breton G."/>
            <person name="Omelchenko M.V."/>
            <person name="Makarova K.S."/>
            <person name="Zeng Q."/>
            <person name="Gibson R."/>
            <person name="Lee H.M."/>
            <person name="Dubois J."/>
            <person name="Qiu D."/>
            <person name="Hitti J."/>
            <person name="Wolf Y.I."/>
            <person name="Tatusov R.L."/>
            <person name="Sabathe F."/>
            <person name="Doucette-Stamm L."/>
            <person name="Soucaille P."/>
            <person name="Daly M.J."/>
            <person name="Bennett G.N."/>
            <person name="Koonin E.V."/>
            <person name="Smith D.R."/>
        </authorList>
    </citation>
    <scope>NUCLEOTIDE SEQUENCE [LARGE SCALE GENOMIC DNA]</scope>
    <source>
        <strain evidence="3">ATCC 824 / DSM 792 / JCM 1419 / LMG 5710 / VKM B-1787</strain>
    </source>
</reference>
<dbReference type="RefSeq" id="WP_010965187.1">
    <property type="nucleotide sequence ID" value="NC_003030.1"/>
</dbReference>
<dbReference type="KEGG" id="cac:CA_C1882"/>
<dbReference type="OrthoDB" id="2067591at2"/>
<keyword evidence="3" id="KW-1185">Reference proteome</keyword>
<dbReference type="EMBL" id="AE001437">
    <property type="protein sequence ID" value="AAK79846.1"/>
    <property type="molecule type" value="Genomic_DNA"/>
</dbReference>
<accession>Q97HX4</accession>
<dbReference type="AlphaFoldDB" id="Q97HX4"/>
<evidence type="ECO:0000259" key="1">
    <source>
        <dbReference type="PROSITE" id="PS51820"/>
    </source>
</evidence>
<sequence>MKINGIDIQNYGARLLKWDPQPATIVNSEEWLRNSISPSLYNQQLQYKKTTAEIQVIGEDRTDAYIKCSKLIYDLKKCTLEIEDIGLFYDCILESTSIAKGIVLNKLTLTCTFNTDYAYKTPINQDFKGSTTVNVEGTEKTPAIITITEPVDTSYVYIDGITDTTIRLLYLKKDIPVTIDGEKKLIYEPDLDHWVTEDTGENKWIFKRWNIALANDPELFYPKIIPQKSNINKSISPYNQSLLTDGATLINDNVTNYYASIRTALYVSNSKSITFKFEHDDGVNLYLNGDSVYSNDTAEAPETGNAGYPSVTLNLSSGWNIIEFLYINHQGSGGVWGITPTIGSLVEKVNCFYSRDLDYLPTANKFAEADFWEFPKLAPGTNIINLNDNNASATISYKPRFN</sequence>
<name>Q97HX4_CLOAB</name>
<proteinExistence type="predicted"/>
<gene>
    <name evidence="2" type="ordered locus">CA_C1882</name>
</gene>
<evidence type="ECO:0000313" key="2">
    <source>
        <dbReference type="EMBL" id="AAK79846.1"/>
    </source>
</evidence>
<dbReference type="GeneID" id="44998371"/>
<dbReference type="Proteomes" id="UP000000814">
    <property type="component" value="Chromosome"/>
</dbReference>
<feature type="domain" description="PA14" evidence="1">
    <location>
        <begin position="199"/>
        <end position="354"/>
    </location>
</feature>
<protein>
    <recommendedName>
        <fullName evidence="1">PA14 domain-containing protein</fullName>
    </recommendedName>
</protein>
<dbReference type="InterPro" id="IPR037524">
    <property type="entry name" value="PA14/GLEYA"/>
</dbReference>
<dbReference type="HOGENOM" id="CLU_684583_0_0_9"/>
<organism evidence="2 3">
    <name type="scientific">Clostridium acetobutylicum (strain ATCC 824 / DSM 792 / JCM 1419 / IAM 19013 / LMG 5710 / NBRC 13948 / NRRL B-527 / VKM B-1787 / 2291 / W)</name>
    <dbReference type="NCBI Taxonomy" id="272562"/>
    <lineage>
        <taxon>Bacteria</taxon>
        <taxon>Bacillati</taxon>
        <taxon>Bacillota</taxon>
        <taxon>Clostridia</taxon>
        <taxon>Eubacteriales</taxon>
        <taxon>Clostridiaceae</taxon>
        <taxon>Clostridium</taxon>
    </lineage>
</organism>
<dbReference type="PIR" id="C97132">
    <property type="entry name" value="C97132"/>
</dbReference>
<dbReference type="PROSITE" id="PS51820">
    <property type="entry name" value="PA14"/>
    <property type="match status" value="1"/>
</dbReference>
<dbReference type="PATRIC" id="fig|272562.8.peg.2085"/>
<dbReference type="STRING" id="272562.CA_C1882"/>